<protein>
    <submittedName>
        <fullName evidence="3">Uncharacterized protein</fullName>
    </submittedName>
</protein>
<proteinExistence type="predicted"/>
<keyword evidence="2" id="KW-0472">Membrane</keyword>
<feature type="region of interest" description="Disordered" evidence="1">
    <location>
        <begin position="75"/>
        <end position="113"/>
    </location>
</feature>
<feature type="compositionally biased region" description="Low complexity" evidence="1">
    <location>
        <begin position="90"/>
        <end position="111"/>
    </location>
</feature>
<keyword evidence="4" id="KW-1185">Reference proteome</keyword>
<gene>
    <name evidence="3" type="ORF">GCM10009754_48370</name>
</gene>
<evidence type="ECO:0000313" key="3">
    <source>
        <dbReference type="EMBL" id="GAA1969325.1"/>
    </source>
</evidence>
<keyword evidence="2" id="KW-0812">Transmembrane</keyword>
<reference evidence="3 4" key="1">
    <citation type="journal article" date="2019" name="Int. J. Syst. Evol. Microbiol.">
        <title>The Global Catalogue of Microorganisms (GCM) 10K type strain sequencing project: providing services to taxonomists for standard genome sequencing and annotation.</title>
        <authorList>
            <consortium name="The Broad Institute Genomics Platform"/>
            <consortium name="The Broad Institute Genome Sequencing Center for Infectious Disease"/>
            <person name="Wu L."/>
            <person name="Ma J."/>
        </authorList>
    </citation>
    <scope>NUCLEOTIDE SEQUENCE [LARGE SCALE GENOMIC DNA]</scope>
    <source>
        <strain evidence="3 4">JCM 14545</strain>
    </source>
</reference>
<accession>A0ABN2RI40</accession>
<dbReference type="Proteomes" id="UP001501116">
    <property type="component" value="Unassembled WGS sequence"/>
</dbReference>
<evidence type="ECO:0000256" key="1">
    <source>
        <dbReference type="SAM" id="MobiDB-lite"/>
    </source>
</evidence>
<evidence type="ECO:0000256" key="2">
    <source>
        <dbReference type="SAM" id="Phobius"/>
    </source>
</evidence>
<dbReference type="EMBL" id="BAAANN010000019">
    <property type="protein sequence ID" value="GAA1969325.1"/>
    <property type="molecule type" value="Genomic_DNA"/>
</dbReference>
<feature type="transmembrane region" description="Helical" evidence="2">
    <location>
        <begin position="44"/>
        <end position="70"/>
    </location>
</feature>
<dbReference type="RefSeq" id="WP_344422998.1">
    <property type="nucleotide sequence ID" value="NZ_BAAANN010000019.1"/>
</dbReference>
<evidence type="ECO:0000313" key="4">
    <source>
        <dbReference type="Proteomes" id="UP001501116"/>
    </source>
</evidence>
<feature type="region of interest" description="Disordered" evidence="1">
    <location>
        <begin position="1"/>
        <end position="40"/>
    </location>
</feature>
<name>A0ABN2RI40_9PSEU</name>
<comment type="caution">
    <text evidence="3">The sequence shown here is derived from an EMBL/GenBank/DDBJ whole genome shotgun (WGS) entry which is preliminary data.</text>
</comment>
<keyword evidence="2" id="KW-1133">Transmembrane helix</keyword>
<organism evidence="3 4">
    <name type="scientific">Amycolatopsis minnesotensis</name>
    <dbReference type="NCBI Taxonomy" id="337894"/>
    <lineage>
        <taxon>Bacteria</taxon>
        <taxon>Bacillati</taxon>
        <taxon>Actinomycetota</taxon>
        <taxon>Actinomycetes</taxon>
        <taxon>Pseudonocardiales</taxon>
        <taxon>Pseudonocardiaceae</taxon>
        <taxon>Amycolatopsis</taxon>
    </lineage>
</organism>
<sequence>MTHPQQPGNWGGYPGQPQGYPQGPGYPGHGYPRGGPPKKSRTGLWAGLAAGVVVLVVLAITGFVAPGFFLGKDSGTGQAGPETPPPAPPSESTSDTPTTAPSRPSSGASAESLEKAVALTRQFVDKLNANDTKGAGAMKCPDSGTILEGLIVLSIEPPTSLTVGSATSGARRIQVQVSGTTMGKQTSGTVTVQDSPGAPQCIRMLTIR</sequence>